<evidence type="ECO:0000259" key="2">
    <source>
        <dbReference type="Pfam" id="PF09925"/>
    </source>
</evidence>
<dbReference type="EMBL" id="BMIB01000007">
    <property type="protein sequence ID" value="GGH82342.1"/>
    <property type="molecule type" value="Genomic_DNA"/>
</dbReference>
<sequence>MDARIFRQLNKSGLVSDSEMQCIEEHKNKPVPIRQDLLFVLYAGIIMAVYGLGTLIYRNIDDIGHGVVAGIIAVICAGCFFWSRKFVTGFSTDKTEPSRYFVDYVVLSGALLLPLLAGYLQYVYQLFGARWGLATFVPMLLLFLVGYYYDHKGVVSLAVTNLAAWLGITVAPLQAAEENDFTNEKLIYTGVALGGMLLLLAYASVQKNIKAHFADVYRNFGLHVLFISLTAGLFHFHFPFPAVIWFLLIALACYLLGKRALNINSYYLMVVTALYGYIAVSYMVIYGLITIGSDGGLFLALLYGVLSGIGLIILLVNLHRKIKKHAGV</sequence>
<reference evidence="3" key="2">
    <citation type="submission" date="2020-09" db="EMBL/GenBank/DDBJ databases">
        <authorList>
            <person name="Sun Q."/>
            <person name="Zhou Y."/>
        </authorList>
    </citation>
    <scope>NUCLEOTIDE SEQUENCE</scope>
    <source>
        <strain evidence="3">CGMCC 1.15290</strain>
    </source>
</reference>
<dbReference type="Proteomes" id="UP000627292">
    <property type="component" value="Unassembled WGS sequence"/>
</dbReference>
<evidence type="ECO:0000313" key="3">
    <source>
        <dbReference type="EMBL" id="GGH82342.1"/>
    </source>
</evidence>
<evidence type="ECO:0000313" key="4">
    <source>
        <dbReference type="Proteomes" id="UP000627292"/>
    </source>
</evidence>
<dbReference type="AlphaFoldDB" id="A0A917J4D3"/>
<feature type="transmembrane region" description="Helical" evidence="1">
    <location>
        <begin position="216"/>
        <end position="234"/>
    </location>
</feature>
<dbReference type="Pfam" id="PF09925">
    <property type="entry name" value="DUF2157"/>
    <property type="match status" value="1"/>
</dbReference>
<feature type="transmembrane region" description="Helical" evidence="1">
    <location>
        <begin position="104"/>
        <end position="124"/>
    </location>
</feature>
<keyword evidence="1" id="KW-0812">Transmembrane</keyword>
<dbReference type="RefSeq" id="WP_188958957.1">
    <property type="nucleotide sequence ID" value="NZ_BMIB01000007.1"/>
</dbReference>
<feature type="transmembrane region" description="Helical" evidence="1">
    <location>
        <begin position="63"/>
        <end position="83"/>
    </location>
</feature>
<keyword evidence="4" id="KW-1185">Reference proteome</keyword>
<evidence type="ECO:0000256" key="1">
    <source>
        <dbReference type="SAM" id="Phobius"/>
    </source>
</evidence>
<dbReference type="InterPro" id="IPR018677">
    <property type="entry name" value="DUF2157"/>
</dbReference>
<comment type="caution">
    <text evidence="3">The sequence shown here is derived from an EMBL/GenBank/DDBJ whole genome shotgun (WGS) entry which is preliminary data.</text>
</comment>
<feature type="transmembrane region" description="Helical" evidence="1">
    <location>
        <begin position="266"/>
        <end position="289"/>
    </location>
</feature>
<feature type="transmembrane region" description="Helical" evidence="1">
    <location>
        <begin position="240"/>
        <end position="257"/>
    </location>
</feature>
<organism evidence="3 4">
    <name type="scientific">Filimonas zeae</name>
    <dbReference type="NCBI Taxonomy" id="1737353"/>
    <lineage>
        <taxon>Bacteria</taxon>
        <taxon>Pseudomonadati</taxon>
        <taxon>Bacteroidota</taxon>
        <taxon>Chitinophagia</taxon>
        <taxon>Chitinophagales</taxon>
        <taxon>Chitinophagaceae</taxon>
        <taxon>Filimonas</taxon>
    </lineage>
</organism>
<name>A0A917J4D3_9BACT</name>
<feature type="transmembrane region" description="Helical" evidence="1">
    <location>
        <begin position="37"/>
        <end position="57"/>
    </location>
</feature>
<reference evidence="3" key="1">
    <citation type="journal article" date="2014" name="Int. J. Syst. Evol. Microbiol.">
        <title>Complete genome sequence of Corynebacterium casei LMG S-19264T (=DSM 44701T), isolated from a smear-ripened cheese.</title>
        <authorList>
            <consortium name="US DOE Joint Genome Institute (JGI-PGF)"/>
            <person name="Walter F."/>
            <person name="Albersmeier A."/>
            <person name="Kalinowski J."/>
            <person name="Ruckert C."/>
        </authorList>
    </citation>
    <scope>NUCLEOTIDE SEQUENCE</scope>
    <source>
        <strain evidence="3">CGMCC 1.15290</strain>
    </source>
</reference>
<gene>
    <name evidence="3" type="ORF">GCM10011379_56090</name>
</gene>
<feature type="transmembrane region" description="Helical" evidence="1">
    <location>
        <begin position="186"/>
        <end position="204"/>
    </location>
</feature>
<keyword evidence="1" id="KW-0472">Membrane</keyword>
<keyword evidence="1" id="KW-1133">Transmembrane helix</keyword>
<feature type="transmembrane region" description="Helical" evidence="1">
    <location>
        <begin position="130"/>
        <end position="149"/>
    </location>
</feature>
<feature type="transmembrane region" description="Helical" evidence="1">
    <location>
        <begin position="154"/>
        <end position="174"/>
    </location>
</feature>
<accession>A0A917J4D3</accession>
<proteinExistence type="predicted"/>
<feature type="domain" description="DUF2157" evidence="2">
    <location>
        <begin position="8"/>
        <end position="153"/>
    </location>
</feature>
<protein>
    <recommendedName>
        <fullName evidence="2">DUF2157 domain-containing protein</fullName>
    </recommendedName>
</protein>
<feature type="transmembrane region" description="Helical" evidence="1">
    <location>
        <begin position="295"/>
        <end position="316"/>
    </location>
</feature>